<dbReference type="AlphaFoldDB" id="A0AAD6YYS6"/>
<dbReference type="EMBL" id="JARIHO010000135">
    <property type="protein sequence ID" value="KAJ7301440.1"/>
    <property type="molecule type" value="Genomic_DNA"/>
</dbReference>
<comment type="caution">
    <text evidence="2">The sequence shown here is derived from an EMBL/GenBank/DDBJ whole genome shotgun (WGS) entry which is preliminary data.</text>
</comment>
<proteinExistence type="predicted"/>
<keyword evidence="3" id="KW-1185">Reference proteome</keyword>
<dbReference type="Proteomes" id="UP001218218">
    <property type="component" value="Unassembled WGS sequence"/>
</dbReference>
<evidence type="ECO:0000313" key="3">
    <source>
        <dbReference type="Proteomes" id="UP001218218"/>
    </source>
</evidence>
<name>A0AAD6YYS6_9AGAR</name>
<sequence length="311" mass="35003">MGSRVYTQEELNRMSGTNGFTYIDWLGELTIPIIDSHRRLIALLSGKPKDLLGWKKVTDSAAHLLESLLPRAHFTVGDSLHRRAHPKSPYPSVSRGLSHGGGQTAPGELCNHPDNIEITDEMLEHECFQRIVGFANCLFRIFAPILFAFYQAQMALLAAWNSALKWPFVGSVFAACTFNFGPQAVTCSHLDFGNLAWGWCSITSLGWFDADRGGHLILWDLKLIIRFPPGATILIPSAIIRHSNIPVQPHEKQFSFVQYTAGGLFQWIRNGYMTDEDFLKKSTMESREAQDAETETRWEEGVKMFSIIDDL</sequence>
<accession>A0AAD6YYS6</accession>
<evidence type="ECO:0000313" key="2">
    <source>
        <dbReference type="EMBL" id="KAJ7301440.1"/>
    </source>
</evidence>
<evidence type="ECO:0000256" key="1">
    <source>
        <dbReference type="SAM" id="MobiDB-lite"/>
    </source>
</evidence>
<dbReference type="Gene3D" id="3.60.130.30">
    <property type="match status" value="1"/>
</dbReference>
<reference evidence="2" key="1">
    <citation type="submission" date="2023-03" db="EMBL/GenBank/DDBJ databases">
        <title>Massive genome expansion in bonnet fungi (Mycena s.s.) driven by repeated elements and novel gene families across ecological guilds.</title>
        <authorList>
            <consortium name="Lawrence Berkeley National Laboratory"/>
            <person name="Harder C.B."/>
            <person name="Miyauchi S."/>
            <person name="Viragh M."/>
            <person name="Kuo A."/>
            <person name="Thoen E."/>
            <person name="Andreopoulos B."/>
            <person name="Lu D."/>
            <person name="Skrede I."/>
            <person name="Drula E."/>
            <person name="Henrissat B."/>
            <person name="Morin E."/>
            <person name="Kohler A."/>
            <person name="Barry K."/>
            <person name="LaButti K."/>
            <person name="Morin E."/>
            <person name="Salamov A."/>
            <person name="Lipzen A."/>
            <person name="Mereny Z."/>
            <person name="Hegedus B."/>
            <person name="Baldrian P."/>
            <person name="Stursova M."/>
            <person name="Weitz H."/>
            <person name="Taylor A."/>
            <person name="Grigoriev I.V."/>
            <person name="Nagy L.G."/>
            <person name="Martin F."/>
            <person name="Kauserud H."/>
        </authorList>
    </citation>
    <scope>NUCLEOTIDE SEQUENCE</scope>
    <source>
        <strain evidence="2">CBHHK002</strain>
    </source>
</reference>
<protein>
    <submittedName>
        <fullName evidence="2">Uncharacterized protein</fullName>
    </submittedName>
</protein>
<feature type="region of interest" description="Disordered" evidence="1">
    <location>
        <begin position="81"/>
        <end position="104"/>
    </location>
</feature>
<gene>
    <name evidence="2" type="ORF">DFH08DRAFT_919115</name>
</gene>
<organism evidence="2 3">
    <name type="scientific">Mycena albidolilacea</name>
    <dbReference type="NCBI Taxonomy" id="1033008"/>
    <lineage>
        <taxon>Eukaryota</taxon>
        <taxon>Fungi</taxon>
        <taxon>Dikarya</taxon>
        <taxon>Basidiomycota</taxon>
        <taxon>Agaricomycotina</taxon>
        <taxon>Agaricomycetes</taxon>
        <taxon>Agaricomycetidae</taxon>
        <taxon>Agaricales</taxon>
        <taxon>Marasmiineae</taxon>
        <taxon>Mycenaceae</taxon>
        <taxon>Mycena</taxon>
    </lineage>
</organism>